<dbReference type="PANTHER" id="PTHR38111:SF9">
    <property type="entry name" value="ZN(2)-C6 FUNGAL-TYPE DOMAIN-CONTAINING PROTEIN"/>
    <property type="match status" value="1"/>
</dbReference>
<dbReference type="PANTHER" id="PTHR38111">
    <property type="entry name" value="ZN(2)-C6 FUNGAL-TYPE DOMAIN-CONTAINING PROTEIN-RELATED"/>
    <property type="match status" value="1"/>
</dbReference>
<sequence>SQDTALLILRNYLPYSELQRDITNSNPQSPRICGSRIMALPELTVSATGALGECLYSAMNALALSITAYKTGRNLLQHIASRYEHTLRLLRKDLQLAGSVYRNEQVAAVMCLALLEALSPIDPHSWLVHVDGASELIQSSSPDAFSTGIQHTLFVGFRPLLILKAFILRKATVFANEDWVEKPFQHHQAAPVQSLLGLAANIPAILEKFDALKDESSDTAILAAHERLAELVKSRADLETWGCSFIAESSVPLYWRRTTEEAIECHNDLLWFQDLTIANVFTHLWSFQIICLSHIHSLLAQFPELEQSDVAIWENTAGLRSACVELSIQVFQSMEYLLQEEFMICGLSSAGFPMQAACKALELDA</sequence>
<dbReference type="Proteomes" id="UP000774617">
    <property type="component" value="Unassembled WGS sequence"/>
</dbReference>
<evidence type="ECO:0000313" key="2">
    <source>
        <dbReference type="Proteomes" id="UP000774617"/>
    </source>
</evidence>
<dbReference type="EMBL" id="JAGTJR010000044">
    <property type="protein sequence ID" value="KAH7030459.1"/>
    <property type="molecule type" value="Genomic_DNA"/>
</dbReference>
<evidence type="ECO:0000313" key="1">
    <source>
        <dbReference type="EMBL" id="KAH7030459.1"/>
    </source>
</evidence>
<feature type="non-terminal residue" evidence="1">
    <location>
        <position position="1"/>
    </location>
</feature>
<reference evidence="1 2" key="1">
    <citation type="journal article" date="2021" name="Nat. Commun.">
        <title>Genetic determinants of endophytism in the Arabidopsis root mycobiome.</title>
        <authorList>
            <person name="Mesny F."/>
            <person name="Miyauchi S."/>
            <person name="Thiergart T."/>
            <person name="Pickel B."/>
            <person name="Atanasova L."/>
            <person name="Karlsson M."/>
            <person name="Huettel B."/>
            <person name="Barry K.W."/>
            <person name="Haridas S."/>
            <person name="Chen C."/>
            <person name="Bauer D."/>
            <person name="Andreopoulos W."/>
            <person name="Pangilinan J."/>
            <person name="LaButti K."/>
            <person name="Riley R."/>
            <person name="Lipzen A."/>
            <person name="Clum A."/>
            <person name="Drula E."/>
            <person name="Henrissat B."/>
            <person name="Kohler A."/>
            <person name="Grigoriev I.V."/>
            <person name="Martin F.M."/>
            <person name="Hacquard S."/>
        </authorList>
    </citation>
    <scope>NUCLEOTIDE SEQUENCE [LARGE SCALE GENOMIC DNA]</scope>
    <source>
        <strain evidence="1 2">MPI-SDFR-AT-0080</strain>
    </source>
</reference>
<proteinExistence type="predicted"/>
<keyword evidence="2" id="KW-1185">Reference proteome</keyword>
<comment type="caution">
    <text evidence="1">The sequence shown here is derived from an EMBL/GenBank/DDBJ whole genome shotgun (WGS) entry which is preliminary data.</text>
</comment>
<dbReference type="InterPro" id="IPR053178">
    <property type="entry name" value="Osmoadaptation_assoc"/>
</dbReference>
<name>A0ABQ8FW39_9PEZI</name>
<accession>A0ABQ8FW39</accession>
<protein>
    <submittedName>
        <fullName evidence="1">Uncharacterized protein</fullName>
    </submittedName>
</protein>
<gene>
    <name evidence="1" type="ORF">B0J12DRAFT_583364</name>
</gene>
<organism evidence="1 2">
    <name type="scientific">Macrophomina phaseolina</name>
    <dbReference type="NCBI Taxonomy" id="35725"/>
    <lineage>
        <taxon>Eukaryota</taxon>
        <taxon>Fungi</taxon>
        <taxon>Dikarya</taxon>
        <taxon>Ascomycota</taxon>
        <taxon>Pezizomycotina</taxon>
        <taxon>Dothideomycetes</taxon>
        <taxon>Dothideomycetes incertae sedis</taxon>
        <taxon>Botryosphaeriales</taxon>
        <taxon>Botryosphaeriaceae</taxon>
        <taxon>Macrophomina</taxon>
    </lineage>
</organism>